<feature type="compositionally biased region" description="Polar residues" evidence="5">
    <location>
        <begin position="120"/>
        <end position="137"/>
    </location>
</feature>
<keyword evidence="2" id="KW-0805">Transcription regulation</keyword>
<accession>A0ABQ4EFS7</accession>
<dbReference type="SUPFAM" id="SSF54427">
    <property type="entry name" value="NTF2-like"/>
    <property type="match status" value="1"/>
</dbReference>
<evidence type="ECO:0000313" key="7">
    <source>
        <dbReference type="EMBL" id="GIG93121.1"/>
    </source>
</evidence>
<dbReference type="PANTHER" id="PTHR30173:SF43">
    <property type="entry name" value="ECF RNA POLYMERASE SIGMA FACTOR SIGI-RELATED"/>
    <property type="match status" value="1"/>
</dbReference>
<keyword evidence="8" id="KW-1185">Reference proteome</keyword>
<evidence type="ECO:0000313" key="8">
    <source>
        <dbReference type="Proteomes" id="UP000646749"/>
    </source>
</evidence>
<feature type="region of interest" description="Disordered" evidence="5">
    <location>
        <begin position="105"/>
        <end position="137"/>
    </location>
</feature>
<dbReference type="InterPro" id="IPR036388">
    <property type="entry name" value="WH-like_DNA-bd_sf"/>
</dbReference>
<dbReference type="PANTHER" id="PTHR30173">
    <property type="entry name" value="SIGMA 19 FACTOR"/>
    <property type="match status" value="1"/>
</dbReference>
<dbReference type="InterPro" id="IPR052704">
    <property type="entry name" value="ECF_Sigma-70_Domain"/>
</dbReference>
<comment type="similarity">
    <text evidence="1">Belongs to the sigma-70 factor family. ECF subfamily.</text>
</comment>
<gene>
    <name evidence="7" type="ORF">Pen02_80570</name>
</gene>
<dbReference type="EMBL" id="BONW01000051">
    <property type="protein sequence ID" value="GIG93121.1"/>
    <property type="molecule type" value="Genomic_DNA"/>
</dbReference>
<dbReference type="SUPFAM" id="SSF88659">
    <property type="entry name" value="Sigma3 and sigma4 domains of RNA polymerase sigma factors"/>
    <property type="match status" value="1"/>
</dbReference>
<name>A0ABQ4EFS7_9ACTN</name>
<protein>
    <recommendedName>
        <fullName evidence="6">RNA polymerase sigma factor 70 region 4 type 2 domain-containing protein</fullName>
    </recommendedName>
</protein>
<reference evidence="7 8" key="1">
    <citation type="submission" date="2021-01" db="EMBL/GenBank/DDBJ databases">
        <title>Whole genome shotgun sequence of Plantactinospora endophytica NBRC 110450.</title>
        <authorList>
            <person name="Komaki H."/>
            <person name="Tamura T."/>
        </authorList>
    </citation>
    <scope>NUCLEOTIDE SEQUENCE [LARGE SCALE GENOMIC DNA]</scope>
    <source>
        <strain evidence="7 8">NBRC 110450</strain>
    </source>
</reference>
<dbReference type="InterPro" id="IPR013324">
    <property type="entry name" value="RNA_pol_sigma_r3/r4-like"/>
</dbReference>
<evidence type="ECO:0000256" key="3">
    <source>
        <dbReference type="ARBA" id="ARBA00023082"/>
    </source>
</evidence>
<dbReference type="Gene3D" id="1.10.10.10">
    <property type="entry name" value="Winged helix-like DNA-binding domain superfamily/Winged helix DNA-binding domain"/>
    <property type="match status" value="1"/>
</dbReference>
<keyword evidence="4" id="KW-0804">Transcription</keyword>
<evidence type="ECO:0000256" key="4">
    <source>
        <dbReference type="ARBA" id="ARBA00023163"/>
    </source>
</evidence>
<dbReference type="InterPro" id="IPR013249">
    <property type="entry name" value="RNA_pol_sigma70_r4_t2"/>
</dbReference>
<dbReference type="Proteomes" id="UP000646749">
    <property type="component" value="Unassembled WGS sequence"/>
</dbReference>
<dbReference type="InterPro" id="IPR032710">
    <property type="entry name" value="NTF2-like_dom_sf"/>
</dbReference>
<evidence type="ECO:0000256" key="2">
    <source>
        <dbReference type="ARBA" id="ARBA00023015"/>
    </source>
</evidence>
<comment type="caution">
    <text evidence="7">The sequence shown here is derived from an EMBL/GenBank/DDBJ whole genome shotgun (WGS) entry which is preliminary data.</text>
</comment>
<evidence type="ECO:0000259" key="6">
    <source>
        <dbReference type="Pfam" id="PF08281"/>
    </source>
</evidence>
<keyword evidence="3" id="KW-0731">Sigma factor</keyword>
<sequence length="137" mass="14955">MLDELSPPQRVAYVLHDLFAVSFDEIGPVLDTTVAAAKKLASRARIRLRDVRAVDLPGSAHQMEIIDAFLAAARGGDIARLVTLLAPDVVRTADLKFSRTAPLLSSRAPGRSRRRPGCSWTASPLPSRSSLRVTRER</sequence>
<organism evidence="7 8">
    <name type="scientific">Plantactinospora endophytica</name>
    <dbReference type="NCBI Taxonomy" id="673535"/>
    <lineage>
        <taxon>Bacteria</taxon>
        <taxon>Bacillati</taxon>
        <taxon>Actinomycetota</taxon>
        <taxon>Actinomycetes</taxon>
        <taxon>Micromonosporales</taxon>
        <taxon>Micromonosporaceae</taxon>
        <taxon>Plantactinospora</taxon>
    </lineage>
</organism>
<evidence type="ECO:0000256" key="5">
    <source>
        <dbReference type="SAM" id="MobiDB-lite"/>
    </source>
</evidence>
<feature type="domain" description="RNA polymerase sigma factor 70 region 4 type 2" evidence="6">
    <location>
        <begin position="1"/>
        <end position="48"/>
    </location>
</feature>
<dbReference type="Pfam" id="PF08281">
    <property type="entry name" value="Sigma70_r4_2"/>
    <property type="match status" value="1"/>
</dbReference>
<evidence type="ECO:0000256" key="1">
    <source>
        <dbReference type="ARBA" id="ARBA00010641"/>
    </source>
</evidence>
<proteinExistence type="inferred from homology"/>